<organism evidence="6 7">
    <name type="scientific">Kitasatospora cystarginea</name>
    <dbReference type="NCBI Taxonomy" id="58350"/>
    <lineage>
        <taxon>Bacteria</taxon>
        <taxon>Bacillati</taxon>
        <taxon>Actinomycetota</taxon>
        <taxon>Actinomycetes</taxon>
        <taxon>Kitasatosporales</taxon>
        <taxon>Streptomycetaceae</taxon>
        <taxon>Kitasatospora</taxon>
    </lineage>
</organism>
<dbReference type="EMBL" id="BAAATR010000078">
    <property type="protein sequence ID" value="GAA2280593.1"/>
    <property type="molecule type" value="Genomic_DNA"/>
</dbReference>
<evidence type="ECO:0000313" key="7">
    <source>
        <dbReference type="Proteomes" id="UP001500305"/>
    </source>
</evidence>
<evidence type="ECO:0000259" key="5">
    <source>
        <dbReference type="SMART" id="SM00559"/>
    </source>
</evidence>
<evidence type="ECO:0000256" key="2">
    <source>
        <dbReference type="ARBA" id="ARBA00023172"/>
    </source>
</evidence>
<evidence type="ECO:0000256" key="1">
    <source>
        <dbReference type="ARBA" id="ARBA00023125"/>
    </source>
</evidence>
<feature type="compositionally biased region" description="Basic and acidic residues" evidence="4">
    <location>
        <begin position="260"/>
        <end position="275"/>
    </location>
</feature>
<dbReference type="InterPro" id="IPR016194">
    <property type="entry name" value="SPOC-like_C_dom_sf"/>
</dbReference>
<comment type="subunit">
    <text evidence="3">Homodimer. Interacts with LigD.</text>
</comment>
<dbReference type="Proteomes" id="UP001500305">
    <property type="component" value="Unassembled WGS sequence"/>
</dbReference>
<feature type="region of interest" description="Disordered" evidence="4">
    <location>
        <begin position="260"/>
        <end position="325"/>
    </location>
</feature>
<evidence type="ECO:0000256" key="4">
    <source>
        <dbReference type="SAM" id="MobiDB-lite"/>
    </source>
</evidence>
<accession>A0ABP5S004</accession>
<dbReference type="NCBIfam" id="TIGR02772">
    <property type="entry name" value="Ku_bact"/>
    <property type="match status" value="1"/>
</dbReference>
<dbReference type="SMART" id="SM00559">
    <property type="entry name" value="Ku78"/>
    <property type="match status" value="1"/>
</dbReference>
<dbReference type="HAMAP" id="MF_01875">
    <property type="entry name" value="Prokaryotic_Ku"/>
    <property type="match status" value="1"/>
</dbReference>
<feature type="domain" description="Ku" evidence="5">
    <location>
        <begin position="53"/>
        <end position="183"/>
    </location>
</feature>
<keyword evidence="2 3" id="KW-0233">DNA recombination</keyword>
<dbReference type="PANTHER" id="PTHR41251">
    <property type="entry name" value="NON-HOMOLOGOUS END JOINING PROTEIN KU"/>
    <property type="match status" value="1"/>
</dbReference>
<proteinExistence type="inferred from homology"/>
<reference evidence="7" key="1">
    <citation type="journal article" date="2019" name="Int. J. Syst. Evol. Microbiol.">
        <title>The Global Catalogue of Microorganisms (GCM) 10K type strain sequencing project: providing services to taxonomists for standard genome sequencing and annotation.</title>
        <authorList>
            <consortium name="The Broad Institute Genomics Platform"/>
            <consortium name="The Broad Institute Genome Sequencing Center for Infectious Disease"/>
            <person name="Wu L."/>
            <person name="Ma J."/>
        </authorList>
    </citation>
    <scope>NUCLEOTIDE SEQUENCE [LARGE SCALE GENOMIC DNA]</scope>
    <source>
        <strain evidence="7">JCM 7356</strain>
    </source>
</reference>
<dbReference type="CDD" id="cd00789">
    <property type="entry name" value="KU_like"/>
    <property type="match status" value="1"/>
</dbReference>
<evidence type="ECO:0000313" key="6">
    <source>
        <dbReference type="EMBL" id="GAA2280593.1"/>
    </source>
</evidence>
<dbReference type="Pfam" id="PF02735">
    <property type="entry name" value="Ku"/>
    <property type="match status" value="1"/>
</dbReference>
<dbReference type="RefSeq" id="WP_344641321.1">
    <property type="nucleotide sequence ID" value="NZ_BAAATR010000078.1"/>
</dbReference>
<dbReference type="InterPro" id="IPR009187">
    <property type="entry name" value="Prok_Ku"/>
</dbReference>
<dbReference type="SUPFAM" id="SSF100939">
    <property type="entry name" value="SPOC domain-like"/>
    <property type="match status" value="1"/>
</dbReference>
<name>A0ABP5S004_9ACTN</name>
<gene>
    <name evidence="3" type="primary">ku</name>
    <name evidence="6" type="ORF">GCM10010430_78230</name>
</gene>
<evidence type="ECO:0000256" key="3">
    <source>
        <dbReference type="HAMAP-Rule" id="MF_01875"/>
    </source>
</evidence>
<dbReference type="Gene3D" id="2.40.290.10">
    <property type="match status" value="1"/>
</dbReference>
<keyword evidence="7" id="KW-1185">Reference proteome</keyword>
<dbReference type="InterPro" id="IPR006164">
    <property type="entry name" value="DNA_bd_Ku70/Ku80"/>
</dbReference>
<comment type="similarity">
    <text evidence="3">Belongs to the prokaryotic Ku family.</text>
</comment>
<comment type="caution">
    <text evidence="6">The sequence shown here is derived from an EMBL/GenBank/DDBJ whole genome shotgun (WGS) entry which is preliminary data.</text>
</comment>
<protein>
    <recommendedName>
        <fullName evidence="3">Non-homologous end joining protein Ku</fullName>
    </recommendedName>
</protein>
<keyword evidence="1 3" id="KW-0238">DNA-binding</keyword>
<dbReference type="PANTHER" id="PTHR41251:SF1">
    <property type="entry name" value="NON-HOMOLOGOUS END JOINING PROTEIN KU"/>
    <property type="match status" value="1"/>
</dbReference>
<comment type="function">
    <text evidence="3">With LigD forms a non-homologous end joining (NHEJ) DNA repair enzyme, which repairs dsDNA breaks with reduced fidelity. Binds linear dsDNA with 5'- and 3'- overhangs but not closed circular dsDNA nor ssDNA. Recruits and stimulates the ligase activity of LigD.</text>
</comment>
<sequence>MARPIWTGVLSFGLVTLPTALYSATESHTVGFHQIQRGTADRVRNKRVNERTGEEVPYSEIVKGYELVEGEYVIMEPEELEQLSPGRSKTIDIRGFVDLEQVDPIFFNTTYYLGPKGKEYAKIYALLVKALERSNKAGISLFSMRGKEYLTAVRAEKGMLVAHTMHFADEVRDPHREVDDLPAAGTEVGERELAAARQLIDMLAVDWNPDEYHDTFSEQVRELIEAKAAGKEIAISQGPQETPTNVVDLMEVLDRSLATAKDRAAAGREPEEAKPTRGRARKTAPRPSRTPKAVGGKKTASTTAKRAQPAAGARKRTGTRSKAEDLAALTKAELYKRASDLDIPQRSTMTRDQLQHALEHAKHREHRLRTAS</sequence>
<keyword evidence="3" id="KW-0234">DNA repair</keyword>
<keyword evidence="3" id="KW-0227">DNA damage</keyword>